<accession>A0A6P0UGX4</accession>
<dbReference type="FunFam" id="3.90.180.10:FF:000018">
    <property type="entry name" value="NAD(P)-dependent alcohol dehydrogenase"/>
    <property type="match status" value="1"/>
</dbReference>
<gene>
    <name evidence="10" type="ORF">GWK09_11055</name>
</gene>
<keyword evidence="11" id="KW-1185">Reference proteome</keyword>
<evidence type="ECO:0000256" key="7">
    <source>
        <dbReference type="ARBA" id="ARBA00024074"/>
    </source>
</evidence>
<keyword evidence="4 8" id="KW-0862">Zinc</keyword>
<dbReference type="InterPro" id="IPR020843">
    <property type="entry name" value="ER"/>
</dbReference>
<dbReference type="PROSITE" id="PS00065">
    <property type="entry name" value="D_2_HYDROXYACID_DH_1"/>
    <property type="match status" value="1"/>
</dbReference>
<dbReference type="Pfam" id="PF08240">
    <property type="entry name" value="ADH_N"/>
    <property type="match status" value="1"/>
</dbReference>
<dbReference type="InterPro" id="IPR047109">
    <property type="entry name" value="CAD-like"/>
</dbReference>
<sequence length="336" mass="36732">MSTVKAYAASEAGASLKPFSYELGALKDEEVDIKIHYCGICHSDLSMLNNEWGMTQYPFVPGHEIVGEVTAVGDKVKKVKVGDRVGLGWNSASCMHCEQCMEGQHHLCYNLESTIVGRHGGFADRVRGHWSWTVLLPKDIDMAKAGPLLCGGITVFNPIILAGVKPTDKVGVIGIGGLGHMALKFLNKWGCEVVAFSSNKDKEKEILKMGATRVVNSRDPKALENIKGTLDFILNTTNVTLDWNSYLETLAPRGRFHNVGAVLEPMAIPAFTLLMGEKSVAGSPLGSPALTATMLEFCVRHSIYPQVEEFPMSKVNEAMEHLEKGKARYRIVLKAQ</sequence>
<dbReference type="GO" id="GO:0008270">
    <property type="term" value="F:zinc ion binding"/>
    <property type="evidence" value="ECO:0007669"/>
    <property type="project" value="InterPro"/>
</dbReference>
<dbReference type="GO" id="GO:0008106">
    <property type="term" value="F:alcohol dehydrogenase (NADP+) activity"/>
    <property type="evidence" value="ECO:0007669"/>
    <property type="project" value="UniProtKB-EC"/>
</dbReference>
<dbReference type="InterPro" id="IPR029752">
    <property type="entry name" value="D-isomer_DH_CS1"/>
</dbReference>
<name>A0A6P0UGX4_9FLAO</name>
<dbReference type="EC" id="1.1.1.2" evidence="7"/>
<comment type="cofactor">
    <cofactor evidence="1 8">
        <name>Zn(2+)</name>
        <dbReference type="ChEBI" id="CHEBI:29105"/>
    </cofactor>
</comment>
<evidence type="ECO:0000256" key="8">
    <source>
        <dbReference type="RuleBase" id="RU361277"/>
    </source>
</evidence>
<evidence type="ECO:0000313" key="10">
    <source>
        <dbReference type="EMBL" id="NER11058.1"/>
    </source>
</evidence>
<evidence type="ECO:0000256" key="4">
    <source>
        <dbReference type="ARBA" id="ARBA00022833"/>
    </source>
</evidence>
<feature type="domain" description="Enoyl reductase (ER)" evidence="9">
    <location>
        <begin position="13"/>
        <end position="333"/>
    </location>
</feature>
<keyword evidence="6" id="KW-0560">Oxidoreductase</keyword>
<evidence type="ECO:0000256" key="2">
    <source>
        <dbReference type="ARBA" id="ARBA00008072"/>
    </source>
</evidence>
<dbReference type="Gene3D" id="3.90.180.10">
    <property type="entry name" value="Medium-chain alcohol dehydrogenases, catalytic domain"/>
    <property type="match status" value="1"/>
</dbReference>
<dbReference type="PROSITE" id="PS00059">
    <property type="entry name" value="ADH_ZINC"/>
    <property type="match status" value="1"/>
</dbReference>
<dbReference type="InterPro" id="IPR036291">
    <property type="entry name" value="NAD(P)-bd_dom_sf"/>
</dbReference>
<evidence type="ECO:0000256" key="5">
    <source>
        <dbReference type="ARBA" id="ARBA00022857"/>
    </source>
</evidence>
<dbReference type="SMART" id="SM00829">
    <property type="entry name" value="PKS_ER"/>
    <property type="match status" value="1"/>
</dbReference>
<dbReference type="InterPro" id="IPR013154">
    <property type="entry name" value="ADH-like_N"/>
</dbReference>
<dbReference type="EMBL" id="JAABOP010000003">
    <property type="protein sequence ID" value="NER11058.1"/>
    <property type="molecule type" value="Genomic_DNA"/>
</dbReference>
<evidence type="ECO:0000256" key="6">
    <source>
        <dbReference type="ARBA" id="ARBA00023002"/>
    </source>
</evidence>
<keyword evidence="3 8" id="KW-0479">Metal-binding</keyword>
<dbReference type="SUPFAM" id="SSF50129">
    <property type="entry name" value="GroES-like"/>
    <property type="match status" value="1"/>
</dbReference>
<dbReference type="SUPFAM" id="SSF51735">
    <property type="entry name" value="NAD(P)-binding Rossmann-fold domains"/>
    <property type="match status" value="1"/>
</dbReference>
<dbReference type="InterPro" id="IPR011032">
    <property type="entry name" value="GroES-like_sf"/>
</dbReference>
<dbReference type="InterPro" id="IPR002328">
    <property type="entry name" value="ADH_Zn_CS"/>
</dbReference>
<dbReference type="CDD" id="cd05283">
    <property type="entry name" value="CAD1"/>
    <property type="match status" value="1"/>
</dbReference>
<evidence type="ECO:0000313" key="11">
    <source>
        <dbReference type="Proteomes" id="UP000468443"/>
    </source>
</evidence>
<keyword evidence="5" id="KW-0521">NADP</keyword>
<reference evidence="10 11" key="1">
    <citation type="submission" date="2020-01" db="EMBL/GenBank/DDBJ databases">
        <title>Muriicola jejuensis KCTC 22299.</title>
        <authorList>
            <person name="Wang G."/>
        </authorList>
    </citation>
    <scope>NUCLEOTIDE SEQUENCE [LARGE SCALE GENOMIC DNA]</scope>
    <source>
        <strain evidence="10 11">KCTC 22299</strain>
    </source>
</reference>
<dbReference type="RefSeq" id="WP_163693487.1">
    <property type="nucleotide sequence ID" value="NZ_FXTW01000004.1"/>
</dbReference>
<evidence type="ECO:0000256" key="1">
    <source>
        <dbReference type="ARBA" id="ARBA00001947"/>
    </source>
</evidence>
<evidence type="ECO:0000259" key="9">
    <source>
        <dbReference type="SMART" id="SM00829"/>
    </source>
</evidence>
<dbReference type="PANTHER" id="PTHR42683">
    <property type="entry name" value="ALDEHYDE REDUCTASE"/>
    <property type="match status" value="1"/>
</dbReference>
<comment type="caution">
    <text evidence="10">The sequence shown here is derived from an EMBL/GenBank/DDBJ whole genome shotgun (WGS) entry which is preliminary data.</text>
</comment>
<dbReference type="InterPro" id="IPR013149">
    <property type="entry name" value="ADH-like_C"/>
</dbReference>
<proteinExistence type="inferred from homology"/>
<evidence type="ECO:0000256" key="3">
    <source>
        <dbReference type="ARBA" id="ARBA00022723"/>
    </source>
</evidence>
<dbReference type="Gene3D" id="3.40.50.720">
    <property type="entry name" value="NAD(P)-binding Rossmann-like Domain"/>
    <property type="match status" value="1"/>
</dbReference>
<dbReference type="Proteomes" id="UP000468443">
    <property type="component" value="Unassembled WGS sequence"/>
</dbReference>
<comment type="similarity">
    <text evidence="2 8">Belongs to the zinc-containing alcohol dehydrogenase family.</text>
</comment>
<dbReference type="AlphaFoldDB" id="A0A6P0UGX4"/>
<dbReference type="Pfam" id="PF00107">
    <property type="entry name" value="ADH_zinc_N"/>
    <property type="match status" value="1"/>
</dbReference>
<protein>
    <recommendedName>
        <fullName evidence="7">alcohol dehydrogenase (NADP(+))</fullName>
        <ecNumber evidence="7">1.1.1.2</ecNumber>
    </recommendedName>
</protein>
<dbReference type="FunFam" id="3.40.50.720:FF:000022">
    <property type="entry name" value="Cinnamyl alcohol dehydrogenase"/>
    <property type="match status" value="1"/>
</dbReference>
<organism evidence="10 11">
    <name type="scientific">Muriicola jejuensis</name>
    <dbReference type="NCBI Taxonomy" id="504488"/>
    <lineage>
        <taxon>Bacteria</taxon>
        <taxon>Pseudomonadati</taxon>
        <taxon>Bacteroidota</taxon>
        <taxon>Flavobacteriia</taxon>
        <taxon>Flavobacteriales</taxon>
        <taxon>Flavobacteriaceae</taxon>
        <taxon>Muriicola</taxon>
    </lineage>
</organism>